<evidence type="ECO:0000256" key="1">
    <source>
        <dbReference type="ARBA" id="ARBA00023239"/>
    </source>
</evidence>
<keyword evidence="1" id="KW-0456">Lyase</keyword>
<evidence type="ECO:0000256" key="2">
    <source>
        <dbReference type="ARBA" id="ARBA00023270"/>
    </source>
</evidence>
<organism evidence="4 5">
    <name type="scientific">Emiliania huxleyi (strain CCMP1516)</name>
    <dbReference type="NCBI Taxonomy" id="280463"/>
    <lineage>
        <taxon>Eukaryota</taxon>
        <taxon>Haptista</taxon>
        <taxon>Haptophyta</taxon>
        <taxon>Prymnesiophyceae</taxon>
        <taxon>Isochrysidales</taxon>
        <taxon>Noelaerhabdaceae</taxon>
        <taxon>Emiliania</taxon>
    </lineage>
</organism>
<evidence type="ECO:0000256" key="3">
    <source>
        <dbReference type="SAM" id="SignalP"/>
    </source>
</evidence>
<evidence type="ECO:0000313" key="4">
    <source>
        <dbReference type="EnsemblProtists" id="EOD04272"/>
    </source>
</evidence>
<dbReference type="InterPro" id="IPR020624">
    <property type="entry name" value="Schiff_base-form_aldolases_CS"/>
</dbReference>
<keyword evidence="5" id="KW-1185">Reference proteome</keyword>
<dbReference type="PROSITE" id="PS00665">
    <property type="entry name" value="DHDPS_1"/>
    <property type="match status" value="1"/>
</dbReference>
<keyword evidence="3" id="KW-0732">Signal</keyword>
<feature type="chain" id="PRO_5044288209" description="Dihydrodipicolinate synthase" evidence="3">
    <location>
        <begin position="19"/>
        <end position="172"/>
    </location>
</feature>
<evidence type="ECO:0000313" key="5">
    <source>
        <dbReference type="Proteomes" id="UP000013827"/>
    </source>
</evidence>
<dbReference type="GeneID" id="17250405"/>
<dbReference type="SUPFAM" id="SSF51569">
    <property type="entry name" value="Aldolase"/>
    <property type="match status" value="1"/>
</dbReference>
<dbReference type="InterPro" id="IPR013785">
    <property type="entry name" value="Aldolase_TIM"/>
</dbReference>
<dbReference type="AlphaFoldDB" id="A0A0D3HZ37"/>
<dbReference type="PRINTS" id="PR00146">
    <property type="entry name" value="DHPICSNTHASE"/>
</dbReference>
<dbReference type="EnsemblProtists" id="EOD04272">
    <property type="protein sequence ID" value="EOD04272"/>
    <property type="gene ID" value="EMIHUDRAFT_221428"/>
</dbReference>
<dbReference type="eggNOG" id="ENOG502QQ8M">
    <property type="taxonomic scope" value="Eukaryota"/>
</dbReference>
<dbReference type="KEGG" id="ehx:EMIHUDRAFT_221428"/>
<dbReference type="PANTHER" id="PTHR12128:SF66">
    <property type="entry name" value="4-HYDROXY-2-OXOGLUTARATE ALDOLASE, MITOCHONDRIAL"/>
    <property type="match status" value="1"/>
</dbReference>
<dbReference type="Gene3D" id="3.20.20.70">
    <property type="entry name" value="Aldolase class I"/>
    <property type="match status" value="1"/>
</dbReference>
<dbReference type="RefSeq" id="XP_005756701.1">
    <property type="nucleotide sequence ID" value="XM_005756644.1"/>
</dbReference>
<accession>A0A0D3HZ37</accession>
<reference evidence="4" key="2">
    <citation type="submission" date="2024-10" db="UniProtKB">
        <authorList>
            <consortium name="EnsemblProtists"/>
        </authorList>
    </citation>
    <scope>IDENTIFICATION</scope>
</reference>
<feature type="signal peptide" evidence="3">
    <location>
        <begin position="1"/>
        <end position="18"/>
    </location>
</feature>
<dbReference type="STRING" id="2903.R1B5B5"/>
<reference evidence="5" key="1">
    <citation type="journal article" date="2013" name="Nature">
        <title>Pan genome of the phytoplankton Emiliania underpins its global distribution.</title>
        <authorList>
            <person name="Read B.A."/>
            <person name="Kegel J."/>
            <person name="Klute M.J."/>
            <person name="Kuo A."/>
            <person name="Lefebvre S.C."/>
            <person name="Maumus F."/>
            <person name="Mayer C."/>
            <person name="Miller J."/>
            <person name="Monier A."/>
            <person name="Salamov A."/>
            <person name="Young J."/>
            <person name="Aguilar M."/>
            <person name="Claverie J.M."/>
            <person name="Frickenhaus S."/>
            <person name="Gonzalez K."/>
            <person name="Herman E.K."/>
            <person name="Lin Y.C."/>
            <person name="Napier J."/>
            <person name="Ogata H."/>
            <person name="Sarno A.F."/>
            <person name="Shmutz J."/>
            <person name="Schroeder D."/>
            <person name="de Vargas C."/>
            <person name="Verret F."/>
            <person name="von Dassow P."/>
            <person name="Valentin K."/>
            <person name="Van de Peer Y."/>
            <person name="Wheeler G."/>
            <person name="Dacks J.B."/>
            <person name="Delwiche C.F."/>
            <person name="Dyhrman S.T."/>
            <person name="Glockner G."/>
            <person name="John U."/>
            <person name="Richards T."/>
            <person name="Worden A.Z."/>
            <person name="Zhang X."/>
            <person name="Grigoriev I.V."/>
            <person name="Allen A.E."/>
            <person name="Bidle K."/>
            <person name="Borodovsky M."/>
            <person name="Bowler C."/>
            <person name="Brownlee C."/>
            <person name="Cock J.M."/>
            <person name="Elias M."/>
            <person name="Gladyshev V.N."/>
            <person name="Groth M."/>
            <person name="Guda C."/>
            <person name="Hadaegh A."/>
            <person name="Iglesias-Rodriguez M.D."/>
            <person name="Jenkins J."/>
            <person name="Jones B.M."/>
            <person name="Lawson T."/>
            <person name="Leese F."/>
            <person name="Lindquist E."/>
            <person name="Lobanov A."/>
            <person name="Lomsadze A."/>
            <person name="Malik S.B."/>
            <person name="Marsh M.E."/>
            <person name="Mackinder L."/>
            <person name="Mock T."/>
            <person name="Mueller-Roeber B."/>
            <person name="Pagarete A."/>
            <person name="Parker M."/>
            <person name="Probert I."/>
            <person name="Quesneville H."/>
            <person name="Raines C."/>
            <person name="Rensing S.A."/>
            <person name="Riano-Pachon D.M."/>
            <person name="Richier S."/>
            <person name="Rokitta S."/>
            <person name="Shiraiwa Y."/>
            <person name="Soanes D.M."/>
            <person name="van der Giezen M."/>
            <person name="Wahlund T.M."/>
            <person name="Williams B."/>
            <person name="Wilson W."/>
            <person name="Wolfe G."/>
            <person name="Wurch L.L."/>
        </authorList>
    </citation>
    <scope>NUCLEOTIDE SEQUENCE</scope>
</reference>
<dbReference type="Pfam" id="PF00701">
    <property type="entry name" value="DHDPS"/>
    <property type="match status" value="1"/>
</dbReference>
<protein>
    <recommendedName>
        <fullName evidence="6">Dihydrodipicolinate synthase</fullName>
    </recommendedName>
</protein>
<sequence>MLMFAHLASAAFIASRSALLPTPATHPSAAATAGTRACVATAPRRGGEAVMAGMPLPAGSLVALATPMTSTGEVDIATLRELLRWHKAEGTDGVVILGTTGEASTLTSAEKEEVMAATREEVGGEMAILVGTGTISTEATIAATKQAKLFGADAALVVTPYYVKPSQAWLVA</sequence>
<evidence type="ECO:0008006" key="6">
    <source>
        <dbReference type="Google" id="ProtNLM"/>
    </source>
</evidence>
<dbReference type="InterPro" id="IPR002220">
    <property type="entry name" value="DapA-like"/>
</dbReference>
<dbReference type="PANTHER" id="PTHR12128">
    <property type="entry name" value="DIHYDRODIPICOLINATE SYNTHASE"/>
    <property type="match status" value="1"/>
</dbReference>
<keyword evidence="2" id="KW-0704">Schiff base</keyword>
<dbReference type="Proteomes" id="UP000013827">
    <property type="component" value="Unassembled WGS sequence"/>
</dbReference>
<name>A0A0D3HZ37_EMIH1</name>
<dbReference type="GO" id="GO:0008840">
    <property type="term" value="F:4-hydroxy-tetrahydrodipicolinate synthase activity"/>
    <property type="evidence" value="ECO:0007669"/>
    <property type="project" value="TreeGrafter"/>
</dbReference>
<proteinExistence type="predicted"/>
<dbReference type="PaxDb" id="2903-EOD04272"/>
<dbReference type="HOGENOM" id="CLU_1558145_0_0_1"/>